<evidence type="ECO:0000256" key="1">
    <source>
        <dbReference type="SAM" id="Phobius"/>
    </source>
</evidence>
<dbReference type="EMBL" id="WNWS01000017">
    <property type="protein sequence ID" value="KAE9987516.1"/>
    <property type="molecule type" value="Genomic_DNA"/>
</dbReference>
<comment type="caution">
    <text evidence="2">The sequence shown here is derived from an EMBL/GenBank/DDBJ whole genome shotgun (WGS) entry which is preliminary data.</text>
</comment>
<keyword evidence="1" id="KW-0472">Membrane</keyword>
<protein>
    <submittedName>
        <fullName evidence="2">Uncharacterized protein</fullName>
    </submittedName>
</protein>
<keyword evidence="1" id="KW-1133">Transmembrane helix</keyword>
<proteinExistence type="predicted"/>
<dbReference type="Proteomes" id="UP000447873">
    <property type="component" value="Unassembled WGS sequence"/>
</dbReference>
<keyword evidence="1" id="KW-0812">Transmembrane</keyword>
<gene>
    <name evidence="2" type="ORF">EG328_002501</name>
</gene>
<accession>A0A8H3VGW1</accession>
<dbReference type="PANTHER" id="PTHR10622:SF13">
    <property type="entry name" value="NACHT DOMAIN-CONTAINING PROTEIN"/>
    <property type="match status" value="1"/>
</dbReference>
<reference evidence="2 3" key="1">
    <citation type="submission" date="2018-12" db="EMBL/GenBank/DDBJ databases">
        <title>Venturia inaequalis Genome Resource.</title>
        <authorList>
            <person name="Lichtner F.J."/>
        </authorList>
    </citation>
    <scope>NUCLEOTIDE SEQUENCE [LARGE SCALE GENOMIC DNA]</scope>
    <source>
        <strain evidence="2 3">120213</strain>
    </source>
</reference>
<name>A0A8H3VGW1_VENIN</name>
<feature type="transmembrane region" description="Helical" evidence="1">
    <location>
        <begin position="76"/>
        <end position="92"/>
    </location>
</feature>
<organism evidence="2 3">
    <name type="scientific">Venturia inaequalis</name>
    <name type="common">Apple scab fungus</name>
    <dbReference type="NCBI Taxonomy" id="5025"/>
    <lineage>
        <taxon>Eukaryota</taxon>
        <taxon>Fungi</taxon>
        <taxon>Dikarya</taxon>
        <taxon>Ascomycota</taxon>
        <taxon>Pezizomycotina</taxon>
        <taxon>Dothideomycetes</taxon>
        <taxon>Pleosporomycetidae</taxon>
        <taxon>Venturiales</taxon>
        <taxon>Venturiaceae</taxon>
        <taxon>Venturia</taxon>
    </lineage>
</organism>
<dbReference type="AlphaFoldDB" id="A0A8H3VGW1"/>
<evidence type="ECO:0000313" key="3">
    <source>
        <dbReference type="Proteomes" id="UP000447873"/>
    </source>
</evidence>
<sequence>MRIASGLRNRTFGRSVEFFSREGHRLGDKTSLEQQIHEITGVAIPALRGSLLSQFPIHERMTWAEGRHTTRKEDKAYSLLGIFGVFMPLIYGEGQGHAIKRLEEEIGKRSTSHLQQQAPPQMEKEDKACVQHLRLTDPRDDKRRIEDTKGGLLEDSYIWILQHSNFQQ</sequence>
<dbReference type="PANTHER" id="PTHR10622">
    <property type="entry name" value="HET DOMAIN-CONTAINING PROTEIN"/>
    <property type="match status" value="1"/>
</dbReference>
<evidence type="ECO:0000313" key="2">
    <source>
        <dbReference type="EMBL" id="KAE9987516.1"/>
    </source>
</evidence>